<evidence type="ECO:0000313" key="1">
    <source>
        <dbReference type="EMBL" id="KAL2524248.1"/>
    </source>
</evidence>
<keyword evidence="2" id="KW-1185">Reference proteome</keyword>
<gene>
    <name evidence="1" type="ORF">Adt_09302</name>
</gene>
<sequence length="111" mass="11906">MSGRSKRHKFSSSVKLVEIVKLSGSKNDIPDDKVEGVEEVERDAMLSECDKVKGVGRWKCGCEIGLKGNNVGNDNDIAGTDNNNVELENECENAGVDGKLENDGNAIGVPE</sequence>
<reference evidence="2" key="1">
    <citation type="submission" date="2024-07" db="EMBL/GenBank/DDBJ databases">
        <title>Two chromosome-level genome assemblies of Korean endemic species Abeliophyllum distichum and Forsythia ovata (Oleaceae).</title>
        <authorList>
            <person name="Jang H."/>
        </authorList>
    </citation>
    <scope>NUCLEOTIDE SEQUENCE [LARGE SCALE GENOMIC DNA]</scope>
</reference>
<name>A0ABD1UGT3_9LAMI</name>
<proteinExistence type="predicted"/>
<dbReference type="EMBL" id="JBFOLK010000003">
    <property type="protein sequence ID" value="KAL2524248.1"/>
    <property type="molecule type" value="Genomic_DNA"/>
</dbReference>
<comment type="caution">
    <text evidence="1">The sequence shown here is derived from an EMBL/GenBank/DDBJ whole genome shotgun (WGS) entry which is preliminary data.</text>
</comment>
<protein>
    <submittedName>
        <fullName evidence="1">Uncharacterized protein</fullName>
    </submittedName>
</protein>
<dbReference type="Proteomes" id="UP001604336">
    <property type="component" value="Unassembled WGS sequence"/>
</dbReference>
<dbReference type="AlphaFoldDB" id="A0ABD1UGT3"/>
<accession>A0ABD1UGT3</accession>
<evidence type="ECO:0000313" key="2">
    <source>
        <dbReference type="Proteomes" id="UP001604336"/>
    </source>
</evidence>
<organism evidence="1 2">
    <name type="scientific">Abeliophyllum distichum</name>
    <dbReference type="NCBI Taxonomy" id="126358"/>
    <lineage>
        <taxon>Eukaryota</taxon>
        <taxon>Viridiplantae</taxon>
        <taxon>Streptophyta</taxon>
        <taxon>Embryophyta</taxon>
        <taxon>Tracheophyta</taxon>
        <taxon>Spermatophyta</taxon>
        <taxon>Magnoliopsida</taxon>
        <taxon>eudicotyledons</taxon>
        <taxon>Gunneridae</taxon>
        <taxon>Pentapetalae</taxon>
        <taxon>asterids</taxon>
        <taxon>lamiids</taxon>
        <taxon>Lamiales</taxon>
        <taxon>Oleaceae</taxon>
        <taxon>Forsythieae</taxon>
        <taxon>Abeliophyllum</taxon>
    </lineage>
</organism>